<feature type="region of interest" description="Disordered" evidence="6">
    <location>
        <begin position="196"/>
        <end position="224"/>
    </location>
</feature>
<comment type="subcellular location">
    <subcellularLocation>
        <location evidence="1">Cell membrane</location>
        <topology evidence="1">Multi-pass membrane protein</topology>
    </subcellularLocation>
</comment>
<feature type="transmembrane region" description="Helical" evidence="7">
    <location>
        <begin position="532"/>
        <end position="552"/>
    </location>
</feature>
<dbReference type="GO" id="GO:0005886">
    <property type="term" value="C:plasma membrane"/>
    <property type="evidence" value="ECO:0007669"/>
    <property type="project" value="UniProtKB-SubCell"/>
</dbReference>
<proteinExistence type="predicted"/>
<reference evidence="9" key="1">
    <citation type="submission" date="2020-05" db="EMBL/GenBank/DDBJ databases">
        <authorList>
            <person name="Chiriac C."/>
            <person name="Salcher M."/>
            <person name="Ghai R."/>
            <person name="Kavagutti S V."/>
        </authorList>
    </citation>
    <scope>NUCLEOTIDE SEQUENCE</scope>
</reference>
<feature type="domain" description="VWFA" evidence="8">
    <location>
        <begin position="29"/>
        <end position="193"/>
    </location>
</feature>
<sequence>MRRTALAIVASILVLCGYAPAAQAATNDSIILVIDASRSMQGKKLDIAQSVGKKFLNDLPNGVRASLVTFNSDAVNTVALTSRIPDVVEALANVKAQGNTALYDGVVRAIDLASNPDNTRLVVLTDGYDTSSDETAATVKKAIADSGISLDVVAIAATDANLKVMASFTDAGNGRVFQADDDTKLEAVLSRALEQAAPAPLPSASQSARPTPEPTTPMPTPSNTAVSLSQLVTGPIGATIALAVLCGLGFVGIRRLIANRRKLAMDKSLEDYDTRRSAFGLKSSANDPFIDIASRNTRKQDPEAAAVSIRSRAFPVLAERIERADMKITPQRWITMCILAFLGIFFLVQLATGAWFLAVLLGTGIVYGAQNALLNSRTAQHLRLFESGLADFLVLIASGLRAGMSFAQSVDSAAAEGMGPVERQMRRALGEVRVGSTLEGALARVAERMNSDDLRWSIAALQIQRDVGGNLSKILDTAATTIRNRAELKREVQALSAEGQLSAYVLLALPLGVFGFLGLTRPEYVQVFWTQRSGMVMLAVFSLLVTSGWFWIKNIVAIEV</sequence>
<accession>A0A6J5YJX7</accession>
<evidence type="ECO:0000256" key="4">
    <source>
        <dbReference type="ARBA" id="ARBA00022989"/>
    </source>
</evidence>
<feature type="transmembrane region" description="Helical" evidence="7">
    <location>
        <begin position="356"/>
        <end position="374"/>
    </location>
</feature>
<organism evidence="9">
    <name type="scientific">freshwater metagenome</name>
    <dbReference type="NCBI Taxonomy" id="449393"/>
    <lineage>
        <taxon>unclassified sequences</taxon>
        <taxon>metagenomes</taxon>
        <taxon>ecological metagenomes</taxon>
    </lineage>
</organism>
<evidence type="ECO:0000256" key="5">
    <source>
        <dbReference type="ARBA" id="ARBA00023136"/>
    </source>
</evidence>
<dbReference type="InterPro" id="IPR036465">
    <property type="entry name" value="vWFA_dom_sf"/>
</dbReference>
<dbReference type="Pfam" id="PF00482">
    <property type="entry name" value="T2SSF"/>
    <property type="match status" value="1"/>
</dbReference>
<dbReference type="Pfam" id="PF00092">
    <property type="entry name" value="VWA"/>
    <property type="match status" value="1"/>
</dbReference>
<dbReference type="Gene3D" id="1.20.81.30">
    <property type="entry name" value="Type II secretion system (T2SS), domain F"/>
    <property type="match status" value="1"/>
</dbReference>
<feature type="compositionally biased region" description="Pro residues" evidence="6">
    <location>
        <begin position="211"/>
        <end position="220"/>
    </location>
</feature>
<dbReference type="PANTHER" id="PTHR35007:SF1">
    <property type="entry name" value="PILUS ASSEMBLY PROTEIN"/>
    <property type="match status" value="1"/>
</dbReference>
<name>A0A6J5YJX7_9ZZZZ</name>
<evidence type="ECO:0000256" key="2">
    <source>
        <dbReference type="ARBA" id="ARBA00022475"/>
    </source>
</evidence>
<feature type="transmembrane region" description="Helical" evidence="7">
    <location>
        <begin position="333"/>
        <end position="350"/>
    </location>
</feature>
<protein>
    <submittedName>
        <fullName evidence="9">Unannotated protein</fullName>
    </submittedName>
</protein>
<keyword evidence="2" id="KW-1003">Cell membrane</keyword>
<dbReference type="InterPro" id="IPR042094">
    <property type="entry name" value="T2SS_GspF_sf"/>
</dbReference>
<dbReference type="CDD" id="cd00198">
    <property type="entry name" value="vWFA"/>
    <property type="match status" value="1"/>
</dbReference>
<keyword evidence="3 7" id="KW-0812">Transmembrane</keyword>
<evidence type="ECO:0000259" key="8">
    <source>
        <dbReference type="PROSITE" id="PS50234"/>
    </source>
</evidence>
<gene>
    <name evidence="9" type="ORF">UFOPK3770_00091</name>
</gene>
<evidence type="ECO:0000256" key="7">
    <source>
        <dbReference type="SAM" id="Phobius"/>
    </source>
</evidence>
<feature type="compositionally biased region" description="Low complexity" evidence="6">
    <location>
        <begin position="196"/>
        <end position="210"/>
    </location>
</feature>
<dbReference type="PANTHER" id="PTHR35007">
    <property type="entry name" value="INTEGRAL MEMBRANE PROTEIN-RELATED"/>
    <property type="match status" value="1"/>
</dbReference>
<feature type="transmembrane region" description="Helical" evidence="7">
    <location>
        <begin position="236"/>
        <end position="257"/>
    </location>
</feature>
<evidence type="ECO:0000256" key="6">
    <source>
        <dbReference type="SAM" id="MobiDB-lite"/>
    </source>
</evidence>
<evidence type="ECO:0000256" key="3">
    <source>
        <dbReference type="ARBA" id="ARBA00022692"/>
    </source>
</evidence>
<keyword evidence="4 7" id="KW-1133">Transmembrane helix</keyword>
<dbReference type="SUPFAM" id="SSF53300">
    <property type="entry name" value="vWA-like"/>
    <property type="match status" value="1"/>
</dbReference>
<dbReference type="InterPro" id="IPR002035">
    <property type="entry name" value="VWF_A"/>
</dbReference>
<dbReference type="Gene3D" id="3.40.50.410">
    <property type="entry name" value="von Willebrand factor, type A domain"/>
    <property type="match status" value="1"/>
</dbReference>
<dbReference type="SMART" id="SM00327">
    <property type="entry name" value="VWA"/>
    <property type="match status" value="1"/>
</dbReference>
<evidence type="ECO:0000313" key="9">
    <source>
        <dbReference type="EMBL" id="CAB4330076.1"/>
    </source>
</evidence>
<feature type="transmembrane region" description="Helical" evidence="7">
    <location>
        <begin position="501"/>
        <end position="520"/>
    </location>
</feature>
<keyword evidence="5 7" id="KW-0472">Membrane</keyword>
<dbReference type="InterPro" id="IPR018076">
    <property type="entry name" value="T2SS_GspF_dom"/>
</dbReference>
<dbReference type="EMBL" id="CAESAJ010000004">
    <property type="protein sequence ID" value="CAB4330076.1"/>
    <property type="molecule type" value="Genomic_DNA"/>
</dbReference>
<evidence type="ECO:0000256" key="1">
    <source>
        <dbReference type="ARBA" id="ARBA00004651"/>
    </source>
</evidence>
<dbReference type="AlphaFoldDB" id="A0A6J5YJX7"/>
<dbReference type="PROSITE" id="PS50234">
    <property type="entry name" value="VWFA"/>
    <property type="match status" value="1"/>
</dbReference>